<dbReference type="AlphaFoldDB" id="A0A9X2KFF9"/>
<dbReference type="Pfam" id="PF00534">
    <property type="entry name" value="Glycos_transf_1"/>
    <property type="match status" value="1"/>
</dbReference>
<comment type="catalytic activity">
    <reaction evidence="1 8">
        <text>[(1-&gt;4)-alpha-D-glucosyl](n) + ADP-alpha-D-glucose = [(1-&gt;4)-alpha-D-glucosyl](n+1) + ADP + H(+)</text>
        <dbReference type="Rhea" id="RHEA:18189"/>
        <dbReference type="Rhea" id="RHEA-COMP:9584"/>
        <dbReference type="Rhea" id="RHEA-COMP:9587"/>
        <dbReference type="ChEBI" id="CHEBI:15378"/>
        <dbReference type="ChEBI" id="CHEBI:15444"/>
        <dbReference type="ChEBI" id="CHEBI:57498"/>
        <dbReference type="ChEBI" id="CHEBI:456216"/>
        <dbReference type="EC" id="2.4.1.21"/>
    </reaction>
</comment>
<dbReference type="Proteomes" id="UP001155220">
    <property type="component" value="Unassembled WGS sequence"/>
</dbReference>
<evidence type="ECO:0000256" key="2">
    <source>
        <dbReference type="ARBA" id="ARBA00002764"/>
    </source>
</evidence>
<evidence type="ECO:0000256" key="1">
    <source>
        <dbReference type="ARBA" id="ARBA00001478"/>
    </source>
</evidence>
<dbReference type="GO" id="GO:0004373">
    <property type="term" value="F:alpha-1,4-glucan glucosyltransferase (UDP-glucose donor) activity"/>
    <property type="evidence" value="ECO:0007669"/>
    <property type="project" value="InterPro"/>
</dbReference>
<proteinExistence type="inferred from homology"/>
<dbReference type="GO" id="GO:0009011">
    <property type="term" value="F:alpha-1,4-glucan glucosyltransferase (ADP-glucose donor) activity"/>
    <property type="evidence" value="ECO:0007669"/>
    <property type="project" value="UniProtKB-UniRule"/>
</dbReference>
<comment type="pathway">
    <text evidence="3 8">Glycan biosynthesis; glycogen biosynthesis.</text>
</comment>
<evidence type="ECO:0000256" key="5">
    <source>
        <dbReference type="ARBA" id="ARBA00022676"/>
    </source>
</evidence>
<protein>
    <recommendedName>
        <fullName evidence="8">Glycogen synthase</fullName>
        <ecNumber evidence="8">2.4.1.21</ecNumber>
    </recommendedName>
    <alternativeName>
        <fullName evidence="8">Starch [bacterial glycogen] synthase</fullName>
    </alternativeName>
</protein>
<keyword evidence="5 8" id="KW-0328">Glycosyltransferase</keyword>
<comment type="similarity">
    <text evidence="4 8">Belongs to the glycosyltransferase 1 family. Bacterial/plant glycogen synthase subfamily.</text>
</comment>
<dbReference type="InterPro" id="IPR013534">
    <property type="entry name" value="Starch_synth_cat_dom"/>
</dbReference>
<evidence type="ECO:0000256" key="3">
    <source>
        <dbReference type="ARBA" id="ARBA00004964"/>
    </source>
</evidence>
<comment type="function">
    <text evidence="2 8">Synthesizes alpha-1,4-glucan chains using ADP-glucose.</text>
</comment>
<dbReference type="NCBIfam" id="NF001899">
    <property type="entry name" value="PRK00654.1-2"/>
    <property type="match status" value="1"/>
</dbReference>
<dbReference type="InterPro" id="IPR011835">
    <property type="entry name" value="GS/SS"/>
</dbReference>
<evidence type="ECO:0000259" key="10">
    <source>
        <dbReference type="Pfam" id="PF00534"/>
    </source>
</evidence>
<feature type="binding site" evidence="8">
    <location>
        <position position="33"/>
    </location>
    <ligand>
        <name>ADP-alpha-D-glucose</name>
        <dbReference type="ChEBI" id="CHEBI:57498"/>
    </ligand>
</feature>
<evidence type="ECO:0000256" key="7">
    <source>
        <dbReference type="ARBA" id="ARBA00023056"/>
    </source>
</evidence>
<evidence type="ECO:0000256" key="4">
    <source>
        <dbReference type="ARBA" id="ARBA00010281"/>
    </source>
</evidence>
<keyword evidence="6 8" id="KW-0808">Transferase</keyword>
<dbReference type="PANTHER" id="PTHR45825:SF11">
    <property type="entry name" value="ALPHA AMYLASE DOMAIN-CONTAINING PROTEIN"/>
    <property type="match status" value="1"/>
</dbReference>
<organism evidence="12 13">
    <name type="scientific">Aurantimonas marianensis</name>
    <dbReference type="NCBI Taxonomy" id="2920428"/>
    <lineage>
        <taxon>Bacteria</taxon>
        <taxon>Pseudomonadati</taxon>
        <taxon>Pseudomonadota</taxon>
        <taxon>Alphaproteobacteria</taxon>
        <taxon>Hyphomicrobiales</taxon>
        <taxon>Aurantimonadaceae</taxon>
        <taxon>Aurantimonas</taxon>
    </lineage>
</organism>
<keyword evidence="7 8" id="KW-0320">Glycogen biosynthesis</keyword>
<dbReference type="EC" id="2.4.1.21" evidence="8"/>
<gene>
    <name evidence="8 12" type="primary">glgA</name>
    <name evidence="12" type="ORF">MJ956_11270</name>
</gene>
<dbReference type="GO" id="GO:0005978">
    <property type="term" value="P:glycogen biosynthetic process"/>
    <property type="evidence" value="ECO:0007669"/>
    <property type="project" value="UniProtKB-UniRule"/>
</dbReference>
<name>A0A9X2KFF9_9HYPH</name>
<evidence type="ECO:0000313" key="13">
    <source>
        <dbReference type="Proteomes" id="UP001155220"/>
    </source>
</evidence>
<accession>A0A9X2KFF9</accession>
<evidence type="ECO:0000256" key="9">
    <source>
        <dbReference type="SAM" id="MobiDB-lite"/>
    </source>
</evidence>
<dbReference type="Gene3D" id="3.40.50.2000">
    <property type="entry name" value="Glycogen Phosphorylase B"/>
    <property type="match status" value="2"/>
</dbReference>
<comment type="caution">
    <text evidence="12">The sequence shown here is derived from an EMBL/GenBank/DDBJ whole genome shotgun (WGS) entry which is preliminary data.</text>
</comment>
<evidence type="ECO:0000313" key="12">
    <source>
        <dbReference type="EMBL" id="MCP3055719.1"/>
    </source>
</evidence>
<dbReference type="SUPFAM" id="SSF53756">
    <property type="entry name" value="UDP-Glycosyltransferase/glycogen phosphorylase"/>
    <property type="match status" value="1"/>
</dbReference>
<dbReference type="PANTHER" id="PTHR45825">
    <property type="entry name" value="GRANULE-BOUND STARCH SYNTHASE 1, CHLOROPLASTIC/AMYLOPLASTIC"/>
    <property type="match status" value="1"/>
</dbReference>
<dbReference type="EMBL" id="JALHBS010000065">
    <property type="protein sequence ID" value="MCP3055719.1"/>
    <property type="molecule type" value="Genomic_DNA"/>
</dbReference>
<dbReference type="CDD" id="cd03791">
    <property type="entry name" value="GT5_Glycogen_synthase_DULL1-like"/>
    <property type="match status" value="1"/>
</dbReference>
<keyword evidence="13" id="KW-1185">Reference proteome</keyword>
<feature type="domain" description="Starch synthase catalytic" evidence="11">
    <location>
        <begin position="20"/>
        <end position="258"/>
    </location>
</feature>
<feature type="region of interest" description="Disordered" evidence="9">
    <location>
        <begin position="506"/>
        <end position="535"/>
    </location>
</feature>
<sequence length="535" mass="58751">MPLRLAAEVSPEGPMGFLMRILFVTSECPPLIKTGGLADVSAALPVALAERGIDIRVMMPGYPDALDRADHVGPAIPLGDLPGEDRARLLPARSPDSGMPLWLLDCPRLYRRNAGPYQDLDGRDWPDNDLRFAALCHAAVRVAYNAAGLGWRPELIHTNDWHTGLVPLLLADSARSRPPVVFTIHNLAFQGLFAADALPLLGLPGDTFSPEGVEFYGRISFLKAGLRYADRLTTVSRTYAREIQTPEFGCGLDGLLRQRSRHLLGIPNGADYGLWDPAEDSSLPRRYSLAEIGRKRDCKAVLQCELGLDVEPETPLFAFLSRLTEQKMADTVAEAVPWLIAAGAQFALHGQGDRALEERFKALAEQYPGRVSVQVGYEERSARRLLAGADVLLHPSRFEPFGLVPIYALRYGTLPLVRKVGGLADSVVDGSTSNVDGEATGFAFSGDTLEDLLGCLRRALDTFGQPVAWRRMQRHAMRQDFGWRGPAEEYLNLYRTLAESRAEQDFAEPGSGRGLWSDRSFLPSPPPMRARTAKG</sequence>
<dbReference type="NCBIfam" id="TIGR02095">
    <property type="entry name" value="glgA"/>
    <property type="match status" value="1"/>
</dbReference>
<reference evidence="12" key="1">
    <citation type="submission" date="2022-03" db="EMBL/GenBank/DDBJ databases">
        <title>Aurantimonas Liuensis sp. Nov., isolated from the hadal seawater of the Mariana Trench.</title>
        <authorList>
            <person name="Liu R."/>
        </authorList>
    </citation>
    <scope>NUCLEOTIDE SEQUENCE</scope>
    <source>
        <strain evidence="12">LRZ36</strain>
    </source>
</reference>
<evidence type="ECO:0000256" key="6">
    <source>
        <dbReference type="ARBA" id="ARBA00022679"/>
    </source>
</evidence>
<evidence type="ECO:0000256" key="8">
    <source>
        <dbReference type="HAMAP-Rule" id="MF_00484"/>
    </source>
</evidence>
<dbReference type="Pfam" id="PF08323">
    <property type="entry name" value="Glyco_transf_5"/>
    <property type="match status" value="1"/>
</dbReference>
<dbReference type="InterPro" id="IPR001296">
    <property type="entry name" value="Glyco_trans_1"/>
</dbReference>
<dbReference type="RefSeq" id="WP_253964563.1">
    <property type="nucleotide sequence ID" value="NZ_JALHBS010000065.1"/>
</dbReference>
<feature type="domain" description="Glycosyl transferase family 1" evidence="10">
    <location>
        <begin position="313"/>
        <end position="440"/>
    </location>
</feature>
<evidence type="ECO:0000259" key="11">
    <source>
        <dbReference type="Pfam" id="PF08323"/>
    </source>
</evidence>
<dbReference type="HAMAP" id="MF_00484">
    <property type="entry name" value="Glycogen_synth"/>
    <property type="match status" value="1"/>
</dbReference>